<feature type="region of interest" description="Disordered" evidence="1">
    <location>
        <begin position="140"/>
        <end position="175"/>
    </location>
</feature>
<accession>A0AAV9IWL3</accession>
<proteinExistence type="predicted"/>
<feature type="region of interest" description="Disordered" evidence="1">
    <location>
        <begin position="194"/>
        <end position="261"/>
    </location>
</feature>
<dbReference type="AlphaFoldDB" id="A0AAV9IWL3"/>
<dbReference type="Proteomes" id="UP001301350">
    <property type="component" value="Unassembled WGS sequence"/>
</dbReference>
<dbReference type="InterPro" id="IPR027417">
    <property type="entry name" value="P-loop_NTPase"/>
</dbReference>
<feature type="compositionally biased region" description="Basic and acidic residues" evidence="1">
    <location>
        <begin position="238"/>
        <end position="253"/>
    </location>
</feature>
<feature type="compositionally biased region" description="Gly residues" evidence="1">
    <location>
        <begin position="63"/>
        <end position="77"/>
    </location>
</feature>
<feature type="region of interest" description="Disordered" evidence="1">
    <location>
        <begin position="375"/>
        <end position="397"/>
    </location>
</feature>
<organism evidence="2 3">
    <name type="scientific">Cyanidium caldarium</name>
    <name type="common">Red alga</name>
    <dbReference type="NCBI Taxonomy" id="2771"/>
    <lineage>
        <taxon>Eukaryota</taxon>
        <taxon>Rhodophyta</taxon>
        <taxon>Bangiophyceae</taxon>
        <taxon>Cyanidiales</taxon>
        <taxon>Cyanidiaceae</taxon>
        <taxon>Cyanidium</taxon>
    </lineage>
</organism>
<evidence type="ECO:0000256" key="1">
    <source>
        <dbReference type="SAM" id="MobiDB-lite"/>
    </source>
</evidence>
<feature type="compositionally biased region" description="Acidic residues" evidence="1">
    <location>
        <begin position="227"/>
        <end position="237"/>
    </location>
</feature>
<sequence>MGVETAVEEDKTVATVATVPVRVRVLVLGDAGVGKTRLCATLCARLSRATAVDDPVIRGERGASGGDVGVGWGGGAVPGTRPREPVSRRGDSGGMAEHRAMGWRVAAATCQWLLWILVLLVQRPMQGLSRGARAMRLRWQRRRRQRHRQQRQRRRQREQQRQTPSPGGHDGIAPLGAALETPWAAERGGSIIDGGAEVRARERRPGEASEVVRRSRSWSDGRSTDALESDTATDSESDLEHGNDAPDIRDRGGRSRSRIVSTMPRPTHGCVLHLCAPTQAVRGNTAVVIEFYDVDGHEAHALASQVFLRRCSPVDAILFVYDLTWTESRASIVQHWLPACWALVNRLDWGGDCESGRAIHREHFHQFWQFREQHHPDGGESAWGEASTTADPSADGGARMPMGKFVGGFWRRASGVDMLEPWPHPMEAAAGGRCYRLWHRCCGRLCHIVGKQLQLIRQLVYEFFSFGTLDQIREQRLLTELRRSRRRHQPLSAVGDIDDVVDPDPHVPVLIYIGSKADLAGRSERRASARLAPPSHLALFAECSSETHSGLGKLVYWVERLIERRLQHVEKLSSKGTDDERCR</sequence>
<name>A0AAV9IWL3_CYACA</name>
<keyword evidence="3" id="KW-1185">Reference proteome</keyword>
<feature type="compositionally biased region" description="Basic and acidic residues" evidence="1">
    <location>
        <begin position="81"/>
        <end position="95"/>
    </location>
</feature>
<reference evidence="2 3" key="1">
    <citation type="submission" date="2022-07" db="EMBL/GenBank/DDBJ databases">
        <title>Genome-wide signatures of adaptation to extreme environments.</title>
        <authorList>
            <person name="Cho C.H."/>
            <person name="Yoon H.S."/>
        </authorList>
    </citation>
    <scope>NUCLEOTIDE SEQUENCE [LARGE SCALE GENOMIC DNA]</scope>
    <source>
        <strain evidence="2 3">DBV 063 E5</strain>
    </source>
</reference>
<feature type="region of interest" description="Disordered" evidence="1">
    <location>
        <begin position="63"/>
        <end position="95"/>
    </location>
</feature>
<protein>
    <recommendedName>
        <fullName evidence="4">Ras subfamily protein</fullName>
    </recommendedName>
</protein>
<dbReference type="EMBL" id="JANCYW010000009">
    <property type="protein sequence ID" value="KAK4536683.1"/>
    <property type="molecule type" value="Genomic_DNA"/>
</dbReference>
<comment type="caution">
    <text evidence="2">The sequence shown here is derived from an EMBL/GenBank/DDBJ whole genome shotgun (WGS) entry which is preliminary data.</text>
</comment>
<evidence type="ECO:0008006" key="4">
    <source>
        <dbReference type="Google" id="ProtNLM"/>
    </source>
</evidence>
<feature type="compositionally biased region" description="Basic residues" evidence="1">
    <location>
        <begin position="140"/>
        <end position="156"/>
    </location>
</feature>
<feature type="compositionally biased region" description="Basic and acidic residues" evidence="1">
    <location>
        <begin position="196"/>
        <end position="225"/>
    </location>
</feature>
<evidence type="ECO:0000313" key="3">
    <source>
        <dbReference type="Proteomes" id="UP001301350"/>
    </source>
</evidence>
<evidence type="ECO:0000313" key="2">
    <source>
        <dbReference type="EMBL" id="KAK4536683.1"/>
    </source>
</evidence>
<gene>
    <name evidence="2" type="ORF">CDCA_CDCA09G2708</name>
</gene>
<dbReference type="SUPFAM" id="SSF52540">
    <property type="entry name" value="P-loop containing nucleoside triphosphate hydrolases"/>
    <property type="match status" value="1"/>
</dbReference>